<dbReference type="PANTHER" id="PTHR15397">
    <property type="entry name" value="SODIUM-GLUCOSE COTRANSPORTER REGULATORY PROTEIN -RELATED"/>
    <property type="match status" value="1"/>
</dbReference>
<keyword evidence="5" id="KW-1185">Reference proteome</keyword>
<proteinExistence type="predicted"/>
<reference evidence="6" key="1">
    <citation type="submission" date="2025-08" db="UniProtKB">
        <authorList>
            <consortium name="RefSeq"/>
        </authorList>
    </citation>
    <scope>IDENTIFICATION</scope>
    <source>
        <tissue evidence="6">Testes</tissue>
    </source>
</reference>
<dbReference type="PANTHER" id="PTHR15397:SF3">
    <property type="entry name" value="DNA DAMAGE INDUCIBLE 1 HOMOLOG 2"/>
    <property type="match status" value="1"/>
</dbReference>
<sequence length="149" mass="16856">MPQIDFSGIQVPGPSSGASRPQEPQRNDDPVKLREMLLANPHQLALLKERNPPLAEALLTGDIKKFTDVLKKQQNERAEREMERIRLMNADPFDAEAQQNIAEEIRLRNVEANMESAMEYNPESFGQVIMLYIDCRVNGHPVKAFVDSG</sequence>
<keyword evidence="1" id="KW-0175">Coiled coil</keyword>
<feature type="domain" description="Aspartic peptidase DDI1-type" evidence="3">
    <location>
        <begin position="122"/>
        <end position="149"/>
    </location>
</feature>
<evidence type="ECO:0000259" key="3">
    <source>
        <dbReference type="Pfam" id="PF09668"/>
    </source>
</evidence>
<feature type="coiled-coil region" evidence="1">
    <location>
        <begin position="63"/>
        <end position="91"/>
    </location>
</feature>
<dbReference type="Pfam" id="PF09668">
    <property type="entry name" value="Asp_protease"/>
    <property type="match status" value="1"/>
</dbReference>
<name>A0ABM0MJB3_SACKO</name>
<dbReference type="RefSeq" id="XP_006820104.1">
    <property type="nucleotide sequence ID" value="XM_006820041.1"/>
</dbReference>
<evidence type="ECO:0000256" key="2">
    <source>
        <dbReference type="SAM" id="MobiDB-lite"/>
    </source>
</evidence>
<gene>
    <name evidence="6" type="primary">LOC102808572</name>
</gene>
<evidence type="ECO:0000256" key="1">
    <source>
        <dbReference type="SAM" id="Coils"/>
    </source>
</evidence>
<organism evidence="5 6">
    <name type="scientific">Saccoglossus kowalevskii</name>
    <name type="common">Acorn worm</name>
    <dbReference type="NCBI Taxonomy" id="10224"/>
    <lineage>
        <taxon>Eukaryota</taxon>
        <taxon>Metazoa</taxon>
        <taxon>Hemichordata</taxon>
        <taxon>Enteropneusta</taxon>
        <taxon>Harrimaniidae</taxon>
        <taxon>Saccoglossus</taxon>
    </lineage>
</organism>
<evidence type="ECO:0000259" key="4">
    <source>
        <dbReference type="Pfam" id="PF24669"/>
    </source>
</evidence>
<dbReference type="Gene3D" id="2.40.70.10">
    <property type="entry name" value="Acid Proteases"/>
    <property type="match status" value="1"/>
</dbReference>
<dbReference type="GeneID" id="102808572"/>
<evidence type="ECO:0000313" key="6">
    <source>
        <dbReference type="RefSeq" id="XP_006820104.1"/>
    </source>
</evidence>
<protein>
    <submittedName>
        <fullName evidence="6">Protein DDI1 homolog 2-like</fullName>
    </submittedName>
</protein>
<dbReference type="InterPro" id="IPR019103">
    <property type="entry name" value="Peptidase_aspartic_DDI1-type"/>
</dbReference>
<dbReference type="InterPro" id="IPR021109">
    <property type="entry name" value="Peptidase_aspartic_dom_sf"/>
</dbReference>
<dbReference type="Proteomes" id="UP000694865">
    <property type="component" value="Unplaced"/>
</dbReference>
<dbReference type="Pfam" id="PF24669">
    <property type="entry name" value="Ddi2_HDD"/>
    <property type="match status" value="1"/>
</dbReference>
<feature type="domain" description="Ddi1/2 HDD" evidence="4">
    <location>
        <begin position="28"/>
        <end position="93"/>
    </location>
</feature>
<evidence type="ECO:0000313" key="5">
    <source>
        <dbReference type="Proteomes" id="UP000694865"/>
    </source>
</evidence>
<accession>A0ABM0MJB3</accession>
<feature type="region of interest" description="Disordered" evidence="2">
    <location>
        <begin position="1"/>
        <end position="29"/>
    </location>
</feature>
<dbReference type="InterPro" id="IPR057273">
    <property type="entry name" value="Ddi1/2_HDD"/>
</dbReference>